<keyword evidence="1" id="KW-0378">Hydrolase</keyword>
<protein>
    <recommendedName>
        <fullName evidence="1">ATP-dependent DNA helicase</fullName>
        <ecNumber evidence="1">5.6.2.3</ecNumber>
    </recommendedName>
</protein>
<evidence type="ECO:0000313" key="5">
    <source>
        <dbReference type="EMBL" id="VDO39043.1"/>
    </source>
</evidence>
<evidence type="ECO:0000256" key="1">
    <source>
        <dbReference type="RuleBase" id="RU363044"/>
    </source>
</evidence>
<dbReference type="WBParaSite" id="HPLM_0001004701-mRNA-1">
    <property type="protein sequence ID" value="HPLM_0001004701-mRNA-1"/>
    <property type="gene ID" value="HPLM_0001004701"/>
</dbReference>
<dbReference type="Pfam" id="PF21530">
    <property type="entry name" value="Pif1_2B_dom"/>
    <property type="match status" value="1"/>
</dbReference>
<dbReference type="GO" id="GO:0043139">
    <property type="term" value="F:5'-3' DNA helicase activity"/>
    <property type="evidence" value="ECO:0007669"/>
    <property type="project" value="UniProtKB-EC"/>
</dbReference>
<name>A0A0N4WGT3_HAEPC</name>
<dbReference type="Gene3D" id="3.40.50.300">
    <property type="entry name" value="P-loop containing nucleotide triphosphate hydrolases"/>
    <property type="match status" value="1"/>
</dbReference>
<accession>A0A0N4WGT3</accession>
<dbReference type="GO" id="GO:0006281">
    <property type="term" value="P:DNA repair"/>
    <property type="evidence" value="ECO:0007669"/>
    <property type="project" value="UniProtKB-KW"/>
</dbReference>
<dbReference type="Pfam" id="PF14214">
    <property type="entry name" value="Helitron_like_N"/>
    <property type="match status" value="1"/>
</dbReference>
<keyword evidence="1" id="KW-0233">DNA recombination</keyword>
<reference evidence="5 6" key="2">
    <citation type="submission" date="2018-11" db="EMBL/GenBank/DDBJ databases">
        <authorList>
            <consortium name="Pathogen Informatics"/>
        </authorList>
    </citation>
    <scope>NUCLEOTIDE SEQUENCE [LARGE SCALE GENOMIC DNA]</scope>
    <source>
        <strain evidence="5 6">MHpl1</strain>
    </source>
</reference>
<evidence type="ECO:0000259" key="2">
    <source>
        <dbReference type="Pfam" id="PF05970"/>
    </source>
</evidence>
<evidence type="ECO:0000313" key="6">
    <source>
        <dbReference type="Proteomes" id="UP000268014"/>
    </source>
</evidence>
<dbReference type="InterPro" id="IPR010285">
    <property type="entry name" value="DNA_helicase_pif1-like_DEAD"/>
</dbReference>
<dbReference type="InterPro" id="IPR025476">
    <property type="entry name" value="Helitron_helicase-like"/>
</dbReference>
<keyword evidence="1" id="KW-0547">Nucleotide-binding</keyword>
<reference evidence="7" key="1">
    <citation type="submission" date="2016-04" db="UniProtKB">
        <authorList>
            <consortium name="WormBaseParasite"/>
        </authorList>
    </citation>
    <scope>IDENTIFICATION</scope>
</reference>
<evidence type="ECO:0000259" key="3">
    <source>
        <dbReference type="Pfam" id="PF14214"/>
    </source>
</evidence>
<keyword evidence="1" id="KW-0234">DNA repair</keyword>
<dbReference type="EC" id="5.6.2.3" evidence="1"/>
<keyword evidence="1" id="KW-0067">ATP-binding</keyword>
<keyword evidence="1" id="KW-0227">DNA damage</keyword>
<dbReference type="Pfam" id="PF05970">
    <property type="entry name" value="PIF1"/>
    <property type="match status" value="1"/>
</dbReference>
<comment type="catalytic activity">
    <reaction evidence="1">
        <text>ATP + H2O = ADP + phosphate + H(+)</text>
        <dbReference type="Rhea" id="RHEA:13065"/>
        <dbReference type="ChEBI" id="CHEBI:15377"/>
        <dbReference type="ChEBI" id="CHEBI:15378"/>
        <dbReference type="ChEBI" id="CHEBI:30616"/>
        <dbReference type="ChEBI" id="CHEBI:43474"/>
        <dbReference type="ChEBI" id="CHEBI:456216"/>
        <dbReference type="EC" id="5.6.2.3"/>
    </reaction>
</comment>
<dbReference type="InterPro" id="IPR049163">
    <property type="entry name" value="Pif1-like_2B_dom"/>
</dbReference>
<dbReference type="OrthoDB" id="5864836at2759"/>
<keyword evidence="6" id="KW-1185">Reference proteome</keyword>
<dbReference type="OMA" id="CNGTRMQ"/>
<organism evidence="7">
    <name type="scientific">Haemonchus placei</name>
    <name type="common">Barber's pole worm</name>
    <dbReference type="NCBI Taxonomy" id="6290"/>
    <lineage>
        <taxon>Eukaryota</taxon>
        <taxon>Metazoa</taxon>
        <taxon>Ecdysozoa</taxon>
        <taxon>Nematoda</taxon>
        <taxon>Chromadorea</taxon>
        <taxon>Rhabditida</taxon>
        <taxon>Rhabditina</taxon>
        <taxon>Rhabditomorpha</taxon>
        <taxon>Strongyloidea</taxon>
        <taxon>Trichostrongylidae</taxon>
        <taxon>Haemonchus</taxon>
    </lineage>
</organism>
<proteinExistence type="inferred from homology"/>
<dbReference type="EMBL" id="UZAF01017200">
    <property type="protein sequence ID" value="VDO39043.1"/>
    <property type="molecule type" value="Genomic_DNA"/>
</dbReference>
<feature type="domain" description="Helitron helicase-like" evidence="3">
    <location>
        <begin position="293"/>
        <end position="386"/>
    </location>
</feature>
<dbReference type="GO" id="GO:0005524">
    <property type="term" value="F:ATP binding"/>
    <property type="evidence" value="ECO:0007669"/>
    <property type="project" value="UniProtKB-KW"/>
</dbReference>
<dbReference type="GO" id="GO:0006310">
    <property type="term" value="P:DNA recombination"/>
    <property type="evidence" value="ECO:0007669"/>
    <property type="project" value="UniProtKB-KW"/>
</dbReference>
<dbReference type="SUPFAM" id="SSF52540">
    <property type="entry name" value="P-loop containing nucleoside triphosphate hydrolases"/>
    <property type="match status" value="2"/>
</dbReference>
<dbReference type="STRING" id="6290.A0A0N4WGT3"/>
<dbReference type="GO" id="GO:0016787">
    <property type="term" value="F:hydrolase activity"/>
    <property type="evidence" value="ECO:0007669"/>
    <property type="project" value="UniProtKB-KW"/>
</dbReference>
<comment type="cofactor">
    <cofactor evidence="1">
        <name>Mg(2+)</name>
        <dbReference type="ChEBI" id="CHEBI:18420"/>
    </cofactor>
</comment>
<feature type="domain" description="DNA helicase Pif1-like DEAD-box helicase" evidence="2">
    <location>
        <begin position="830"/>
        <end position="1037"/>
    </location>
</feature>
<dbReference type="Proteomes" id="UP000268014">
    <property type="component" value="Unassembled WGS sequence"/>
</dbReference>
<dbReference type="GO" id="GO:0000723">
    <property type="term" value="P:telomere maintenance"/>
    <property type="evidence" value="ECO:0007669"/>
    <property type="project" value="InterPro"/>
</dbReference>
<comment type="similarity">
    <text evidence="1">Belongs to the helicase family.</text>
</comment>
<evidence type="ECO:0000313" key="7">
    <source>
        <dbReference type="WBParaSite" id="HPLM_0001004701-mRNA-1"/>
    </source>
</evidence>
<sequence>MNHHSASTGFSSHLVDTVYESPLSAFTVHSFHSRDTVHGLSLNLYCVLISLSSLPFMDLKSVPTGFSFHLMATVHGNAFRPYSFVILSYGFQFSDRYIGPHFLSTLFSSYFHKWTLICSLFIQWLLYMNQHSASTGFSSHLVDTVYESPLSAFTVHSFHSRDTVHGLSLFFEESRERGLARRQYDIPTANEVAVVYVGDDNDVPATRSLAVHLRRPEGEQLMNIRDIDKICDPLTYPLLFPTGTGGWDPTLSNNVGERVTQKSNYSYLISIRDSFNPILHAGKLFQQFVVDAYQSFQDAMAIVARFGKPTYFITMTCNPQWKEIQENLFGGQTPSDRPDLVSRIFNAKLKELCSDLFKKHVLGEVQAYVYVVEFQKRGLPHCHMLLIMKEGWKIRTPEECDNAVSAEIPNPRLDPELHNAITSYMIHRKCGLADPRSPCMEGGSCSKRFPKPLRHETSIEGDGYPFYKRRGLYPLEIHGSSYNDEWIVPTNPYLILKFNCHLNMEICGTTSSVKYLYKYIFKGPDRANLNIESANEHDEIRQHLNTRYVSVPQSVYRIFGYPLQGKSHTVYRLAVHLPDFQTIYFAQGRERESLSRAQESNTTLTAYFQLNARCAEIFDGTSRPGSSVDARNLYYFQIPEHFTFSRNRGWTPRRGGGKQLGRMYTVSPRDTERYGLRILLVNTRGKTSFEDIRTVNGTLYPTFVDAAKAAGFLDDDTYLRQSLQEAVQYQSAATIRSFFACLMCFCNVLQAQDLWDEFAEAMSEDFVHQGVDRELAVSFAYYDVFDKMNLLGKDLAQIVTPPTRDRPSLPSVPIDYEGHEREGNAQYETLNALQKAAADNILAALEGSGNKCIFVDGPGGSGKTYLYNTLYNMALGRRRHVICVAWIGIAANLLPGGRTVNSTFKLNITDENRSSLMKRQEREAQQLMSADMIIWDELSMAPKVALEAVDTLLKDIMQVDVPFGGKVMVLGGDFRQVLPVIEHGQREDIVAACVLRSNLWPLFSIYHLNVNMRAQAGGSAWQTRLLEIGNGDANDSDDRVSVPNTMMCVTDIVTEIFGSVIDPSSTSQLCECAIIAPKNIHVNHLNESALDRLQVVNPEDERLYRSIDEAIHPEGQSDPLFPIEYLNSLTPTGMPPHNLLLKKGTVVMLLRNLDVANGLCNGTRLKIETLGRFTLGCRFFNRERNGQLAIIPRIDNYWDKRTPFRLRRRQFPIRVAFATTINKAQGQSFSKIGVYLPEDVFAHGQLYVALSRARTPEGIKIQSSTPLLKNIVYTEVLL</sequence>
<keyword evidence="1" id="KW-0347">Helicase</keyword>
<evidence type="ECO:0000259" key="4">
    <source>
        <dbReference type="Pfam" id="PF21530"/>
    </source>
</evidence>
<feature type="domain" description="DNA helicase Pif1-like 2B" evidence="4">
    <location>
        <begin position="1124"/>
        <end position="1169"/>
    </location>
</feature>
<dbReference type="PANTHER" id="PTHR10492:SF57">
    <property type="entry name" value="ATP-DEPENDENT DNA HELICASE"/>
    <property type="match status" value="1"/>
</dbReference>
<gene>
    <name evidence="5" type="ORF">HPLM_LOCUS10039</name>
</gene>
<dbReference type="PANTHER" id="PTHR10492">
    <property type="match status" value="1"/>
</dbReference>
<dbReference type="CDD" id="cd18809">
    <property type="entry name" value="SF1_C_RecD"/>
    <property type="match status" value="1"/>
</dbReference>
<dbReference type="InterPro" id="IPR027417">
    <property type="entry name" value="P-loop_NTPase"/>
</dbReference>
<dbReference type="AlphaFoldDB" id="A0A0N4WGT3"/>